<dbReference type="EMBL" id="KQ947416">
    <property type="protein sequence ID" value="KUJ16327.1"/>
    <property type="molecule type" value="Genomic_DNA"/>
</dbReference>
<dbReference type="AlphaFoldDB" id="A0A194X968"/>
<accession>A0A194X968</accession>
<organism evidence="1 2">
    <name type="scientific">Mollisia scopiformis</name>
    <name type="common">Conifer needle endophyte fungus</name>
    <name type="synonym">Phialocephala scopiformis</name>
    <dbReference type="NCBI Taxonomy" id="149040"/>
    <lineage>
        <taxon>Eukaryota</taxon>
        <taxon>Fungi</taxon>
        <taxon>Dikarya</taxon>
        <taxon>Ascomycota</taxon>
        <taxon>Pezizomycotina</taxon>
        <taxon>Leotiomycetes</taxon>
        <taxon>Helotiales</taxon>
        <taxon>Mollisiaceae</taxon>
        <taxon>Mollisia</taxon>
    </lineage>
</organism>
<protein>
    <submittedName>
        <fullName evidence="1">Uncharacterized protein</fullName>
    </submittedName>
</protein>
<evidence type="ECO:0000313" key="1">
    <source>
        <dbReference type="EMBL" id="KUJ16327.1"/>
    </source>
</evidence>
<sequence>MWRIFSLRKSESPANAACLPLTVVFCFVGNLPSTALHCNIVRSNRPVRGKGCKHVSVRRVKVTFRRTSEHVRGCCTEDQMTAPTTWYQYQIACFSFIRTLCGFF</sequence>
<evidence type="ECO:0000313" key="2">
    <source>
        <dbReference type="Proteomes" id="UP000070700"/>
    </source>
</evidence>
<dbReference type="InParanoid" id="A0A194X968"/>
<proteinExistence type="predicted"/>
<dbReference type="RefSeq" id="XP_018070682.1">
    <property type="nucleotide sequence ID" value="XM_018223415.1"/>
</dbReference>
<name>A0A194X968_MOLSC</name>
<gene>
    <name evidence="1" type="ORF">LY89DRAFT_80045</name>
</gene>
<reference evidence="1 2" key="1">
    <citation type="submission" date="2015-10" db="EMBL/GenBank/DDBJ databases">
        <title>Full genome of DAOMC 229536 Phialocephala scopiformis, a fungal endophyte of spruce producing the potent anti-insectan compound rugulosin.</title>
        <authorList>
            <consortium name="DOE Joint Genome Institute"/>
            <person name="Walker A.K."/>
            <person name="Frasz S.L."/>
            <person name="Seifert K.A."/>
            <person name="Miller J.D."/>
            <person name="Mondo S.J."/>
            <person name="Labutti K."/>
            <person name="Lipzen A."/>
            <person name="Dockter R."/>
            <person name="Kennedy M."/>
            <person name="Grigoriev I.V."/>
            <person name="Spatafora J.W."/>
        </authorList>
    </citation>
    <scope>NUCLEOTIDE SEQUENCE [LARGE SCALE GENOMIC DNA]</scope>
    <source>
        <strain evidence="1 2">CBS 120377</strain>
    </source>
</reference>
<dbReference type="Proteomes" id="UP000070700">
    <property type="component" value="Unassembled WGS sequence"/>
</dbReference>
<keyword evidence="2" id="KW-1185">Reference proteome</keyword>
<dbReference type="KEGG" id="psco:LY89DRAFT_80045"/>
<dbReference type="GeneID" id="28833141"/>